<dbReference type="InterPro" id="IPR027417">
    <property type="entry name" value="P-loop_NTPase"/>
</dbReference>
<dbReference type="AlphaFoldDB" id="A0A937FY51"/>
<dbReference type="Gene3D" id="3.40.50.300">
    <property type="entry name" value="P-loop containing nucleotide triphosphate hydrolases"/>
    <property type="match status" value="1"/>
</dbReference>
<dbReference type="PANTHER" id="PTHR13696:SF52">
    <property type="entry name" value="PARA FAMILY PROTEIN CT_582"/>
    <property type="match status" value="1"/>
</dbReference>
<dbReference type="InterPro" id="IPR050678">
    <property type="entry name" value="DNA_Partitioning_ATPase"/>
</dbReference>
<sequence>MTKVISFISRKGGTGKTTNAINLSTMLHSLGHKTALVETDTNYTLNTLRKMEVYKAGAKEKSLFELMGSEDYRIAEEIETLRSQNDFDYIIVDSAGKPTDEGIKKLCLVSDAVIVPTSLTQNDLLVTYQTVADLSPAKELNKNLKIMVLPNRIHSLTKHKTIQEALNNLDAHILEIAVPQKNLFVNFSTILAEKEYLKIANAIIKQL</sequence>
<name>A0A937FY51_9BACT</name>
<protein>
    <submittedName>
        <fullName evidence="1">ParA family protein</fullName>
    </submittedName>
</protein>
<dbReference type="EMBL" id="JAEUGD010000058">
    <property type="protein sequence ID" value="MBL6448184.1"/>
    <property type="molecule type" value="Genomic_DNA"/>
</dbReference>
<proteinExistence type="predicted"/>
<dbReference type="SUPFAM" id="SSF52540">
    <property type="entry name" value="P-loop containing nucleoside triphosphate hydrolases"/>
    <property type="match status" value="1"/>
</dbReference>
<comment type="caution">
    <text evidence="1">The sequence shown here is derived from an EMBL/GenBank/DDBJ whole genome shotgun (WGS) entry which is preliminary data.</text>
</comment>
<dbReference type="InterPro" id="IPR009744">
    <property type="entry name" value="VirC1"/>
</dbReference>
<organism evidence="1 2">
    <name type="scientific">Fulvivirga marina</name>
    <dbReference type="NCBI Taxonomy" id="2494733"/>
    <lineage>
        <taxon>Bacteria</taxon>
        <taxon>Pseudomonadati</taxon>
        <taxon>Bacteroidota</taxon>
        <taxon>Cytophagia</taxon>
        <taxon>Cytophagales</taxon>
        <taxon>Fulvivirgaceae</taxon>
        <taxon>Fulvivirga</taxon>
    </lineage>
</organism>
<evidence type="ECO:0000313" key="1">
    <source>
        <dbReference type="EMBL" id="MBL6448184.1"/>
    </source>
</evidence>
<reference evidence="1" key="1">
    <citation type="submission" date="2021-01" db="EMBL/GenBank/DDBJ databases">
        <title>Fulvivirga kasyanovii gen. nov., sp nov., a novel member of the phylum Bacteroidetes isolated from seawater in a mussel farm.</title>
        <authorList>
            <person name="Zhao L.-H."/>
            <person name="Wang Z.-J."/>
        </authorList>
    </citation>
    <scope>NUCLEOTIDE SEQUENCE</scope>
    <source>
        <strain evidence="1">29W222</strain>
    </source>
</reference>
<keyword evidence="2" id="KW-1185">Reference proteome</keyword>
<gene>
    <name evidence="1" type="ORF">JMN32_17830</name>
</gene>
<dbReference type="Pfam" id="PF07015">
    <property type="entry name" value="VirC1"/>
    <property type="match status" value="1"/>
</dbReference>
<evidence type="ECO:0000313" key="2">
    <source>
        <dbReference type="Proteomes" id="UP000614216"/>
    </source>
</evidence>
<dbReference type="Proteomes" id="UP000614216">
    <property type="component" value="Unassembled WGS sequence"/>
</dbReference>
<dbReference type="RefSeq" id="WP_202857712.1">
    <property type="nucleotide sequence ID" value="NZ_JAEUGD010000058.1"/>
</dbReference>
<accession>A0A937FY51</accession>
<dbReference type="CDD" id="cd02042">
    <property type="entry name" value="ParAB_family"/>
    <property type="match status" value="1"/>
</dbReference>
<dbReference type="PANTHER" id="PTHR13696">
    <property type="entry name" value="P-LOOP CONTAINING NUCLEOSIDE TRIPHOSPHATE HYDROLASE"/>
    <property type="match status" value="1"/>
</dbReference>